<evidence type="ECO:0000256" key="2">
    <source>
        <dbReference type="ARBA" id="ARBA00022679"/>
    </source>
</evidence>
<dbReference type="Pfam" id="PF01531">
    <property type="entry name" value="Glyco_transf_11"/>
    <property type="match status" value="1"/>
</dbReference>
<dbReference type="PANTHER" id="PTHR11927:SF9">
    <property type="entry name" value="L-FUCOSYLTRANSFERASE"/>
    <property type="match status" value="1"/>
</dbReference>
<dbReference type="AlphaFoldDB" id="A0A6N2STQ9"/>
<dbReference type="GO" id="GO:0016020">
    <property type="term" value="C:membrane"/>
    <property type="evidence" value="ECO:0007669"/>
    <property type="project" value="InterPro"/>
</dbReference>
<keyword evidence="1" id="KW-0328">Glycosyltransferase</keyword>
<dbReference type="GO" id="GO:0008107">
    <property type="term" value="F:galactoside 2-alpha-L-fucosyltransferase activity"/>
    <property type="evidence" value="ECO:0007669"/>
    <property type="project" value="InterPro"/>
</dbReference>
<organism evidence="3">
    <name type="scientific">Phocaeicola vulgatus</name>
    <name type="common">Bacteroides vulgatus</name>
    <dbReference type="NCBI Taxonomy" id="821"/>
    <lineage>
        <taxon>Bacteria</taxon>
        <taxon>Pseudomonadati</taxon>
        <taxon>Bacteroidota</taxon>
        <taxon>Bacteroidia</taxon>
        <taxon>Bacteroidales</taxon>
        <taxon>Bacteroidaceae</taxon>
        <taxon>Phocaeicola</taxon>
    </lineage>
</organism>
<dbReference type="RefSeq" id="WP_156343286.1">
    <property type="nucleotide sequence ID" value="NZ_CACRTA010000018.1"/>
</dbReference>
<accession>A0A6N2STQ9</accession>
<dbReference type="CDD" id="cd11301">
    <property type="entry name" value="Fut1_Fut2_like"/>
    <property type="match status" value="1"/>
</dbReference>
<evidence type="ECO:0000256" key="1">
    <source>
        <dbReference type="ARBA" id="ARBA00022676"/>
    </source>
</evidence>
<proteinExistence type="predicted"/>
<protein>
    <submittedName>
        <fullName evidence="3">Glycosyl transferase family 11</fullName>
    </submittedName>
</protein>
<dbReference type="EMBL" id="CACRTA010000018">
    <property type="protein sequence ID" value="VYS95968.1"/>
    <property type="molecule type" value="Genomic_DNA"/>
</dbReference>
<reference evidence="3" key="1">
    <citation type="submission" date="2019-11" db="EMBL/GenBank/DDBJ databases">
        <authorList>
            <person name="Feng L."/>
        </authorList>
    </citation>
    <scope>NUCLEOTIDE SEQUENCE</scope>
    <source>
        <strain evidence="3">BvulgatusLFYP11</strain>
    </source>
</reference>
<keyword evidence="2 3" id="KW-0808">Transferase</keyword>
<sequence>MEYVIIFNGLGNQMSQYAFFLAKKKLNPQCRILIIDDKNSHNGYELDKVFGIRNKETFFDRIIKVLYLKFYRKHYCRWILNIINFHVVREALNYDYNPDNFKSINKGICLYWGGWHSEKNFINIREVVSKTFSFPEPINLDTEYFDVLNKIRQSYNSVSLHVRRGDYINIPSEDYYQFGGVATDDYYHKAVEYIKKKIDNPVFFIFSNDIDWCKNNLKLDHSTLVSCNQGKDSWRDMQLMSECRHHIMANSTFSWWGAWLSKHKGIIVHPRWFIRDVETKDFYPKRWISI</sequence>
<dbReference type="InterPro" id="IPR002516">
    <property type="entry name" value="Glyco_trans_11"/>
</dbReference>
<evidence type="ECO:0000313" key="3">
    <source>
        <dbReference type="EMBL" id="VYS95968.1"/>
    </source>
</evidence>
<dbReference type="PANTHER" id="PTHR11927">
    <property type="entry name" value="GALACTOSIDE 2-L-FUCOSYLTRANSFERASE"/>
    <property type="match status" value="1"/>
</dbReference>
<dbReference type="Gene3D" id="3.40.50.11350">
    <property type="match status" value="1"/>
</dbReference>
<name>A0A6N2STQ9_PHOVU</name>
<dbReference type="GO" id="GO:0005975">
    <property type="term" value="P:carbohydrate metabolic process"/>
    <property type="evidence" value="ECO:0007669"/>
    <property type="project" value="InterPro"/>
</dbReference>
<gene>
    <name evidence="3" type="ORF">BVLFYP11_01337</name>
</gene>